<evidence type="ECO:0000256" key="5">
    <source>
        <dbReference type="SAM" id="Phobius"/>
    </source>
</evidence>
<evidence type="ECO:0000256" key="1">
    <source>
        <dbReference type="ARBA" id="ARBA00004141"/>
    </source>
</evidence>
<evidence type="ECO:0008006" key="8">
    <source>
        <dbReference type="Google" id="ProtNLM"/>
    </source>
</evidence>
<feature type="transmembrane region" description="Helical" evidence="5">
    <location>
        <begin position="67"/>
        <end position="88"/>
    </location>
</feature>
<sequence>MNALTSPRTYAVLGALQVGDAVACAVPIAPIEKAFDDVGLAPELRPIIPFVKVASAIGLLSVYRFPALARLTTFMLTVYFVLAVGFHIKARDFSPGLVAASSFLALYAAMTARGPSVTRR</sequence>
<evidence type="ECO:0000313" key="6">
    <source>
        <dbReference type="EMBL" id="NVN50850.1"/>
    </source>
</evidence>
<organism evidence="6 7">
    <name type="scientific">Mycolicibacterium hippocampi</name>
    <dbReference type="NCBI Taxonomy" id="659824"/>
    <lineage>
        <taxon>Bacteria</taxon>
        <taxon>Bacillati</taxon>
        <taxon>Actinomycetota</taxon>
        <taxon>Actinomycetes</taxon>
        <taxon>Mycobacteriales</taxon>
        <taxon>Mycobacteriaceae</taxon>
        <taxon>Mycolicibacterium</taxon>
    </lineage>
</organism>
<reference evidence="6 7" key="1">
    <citation type="submission" date="2020-05" db="EMBL/GenBank/DDBJ databases">
        <title>Draft genome sequence of Mycobacterium hippocampi DL, isolated from European seabass, Dicentrarchus labrax, reared in fish farms.</title>
        <authorList>
            <person name="Stathopoulou P."/>
            <person name="Asimakis E."/>
            <person name="Tzokas K."/>
            <person name="Batargias C."/>
            <person name="Tsiamis G."/>
        </authorList>
    </citation>
    <scope>NUCLEOTIDE SEQUENCE [LARGE SCALE GENOMIC DNA]</scope>
    <source>
        <strain evidence="6 7">DL</strain>
    </source>
</reference>
<gene>
    <name evidence="6" type="ORF">HLY00_5900</name>
</gene>
<keyword evidence="4 5" id="KW-0472">Membrane</keyword>
<evidence type="ECO:0000256" key="3">
    <source>
        <dbReference type="ARBA" id="ARBA00022989"/>
    </source>
</evidence>
<dbReference type="Proteomes" id="UP000570517">
    <property type="component" value="Unassembled WGS sequence"/>
</dbReference>
<protein>
    <recommendedName>
        <fullName evidence="8">DoxX-like family protein</fullName>
    </recommendedName>
</protein>
<dbReference type="InterPro" id="IPR032808">
    <property type="entry name" value="DoxX"/>
</dbReference>
<dbReference type="RefSeq" id="WP_178359189.1">
    <property type="nucleotide sequence ID" value="NZ_JABFYL010000027.1"/>
</dbReference>
<feature type="transmembrane region" description="Helical" evidence="5">
    <location>
        <begin position="94"/>
        <end position="112"/>
    </location>
</feature>
<comment type="caution">
    <text evidence="6">The sequence shown here is derived from an EMBL/GenBank/DDBJ whole genome shotgun (WGS) entry which is preliminary data.</text>
</comment>
<dbReference type="AlphaFoldDB" id="A0A850PRY2"/>
<dbReference type="GO" id="GO:0016020">
    <property type="term" value="C:membrane"/>
    <property type="evidence" value="ECO:0007669"/>
    <property type="project" value="UniProtKB-SubCell"/>
</dbReference>
<dbReference type="Pfam" id="PF13564">
    <property type="entry name" value="DoxX_2"/>
    <property type="match status" value="1"/>
</dbReference>
<comment type="subcellular location">
    <subcellularLocation>
        <location evidence="1">Membrane</location>
        <topology evidence="1">Multi-pass membrane protein</topology>
    </subcellularLocation>
</comment>
<dbReference type="EMBL" id="JABFYL010000027">
    <property type="protein sequence ID" value="NVN50850.1"/>
    <property type="molecule type" value="Genomic_DNA"/>
</dbReference>
<keyword evidence="2 5" id="KW-0812">Transmembrane</keyword>
<keyword evidence="3 5" id="KW-1133">Transmembrane helix</keyword>
<proteinExistence type="predicted"/>
<evidence type="ECO:0000256" key="2">
    <source>
        <dbReference type="ARBA" id="ARBA00022692"/>
    </source>
</evidence>
<evidence type="ECO:0000256" key="4">
    <source>
        <dbReference type="ARBA" id="ARBA00023136"/>
    </source>
</evidence>
<name>A0A850PRY2_9MYCO</name>
<keyword evidence="7" id="KW-1185">Reference proteome</keyword>
<evidence type="ECO:0000313" key="7">
    <source>
        <dbReference type="Proteomes" id="UP000570517"/>
    </source>
</evidence>
<accession>A0A850PRY2</accession>